<evidence type="ECO:0000256" key="11">
    <source>
        <dbReference type="PIRSR" id="PIRSR602481-1"/>
    </source>
</evidence>
<dbReference type="EMBL" id="BHZD01000001">
    <property type="protein sequence ID" value="GCD44199.1"/>
    <property type="molecule type" value="Genomic_DNA"/>
</dbReference>
<feature type="binding site" evidence="11">
    <location>
        <position position="126"/>
    </location>
    <ligand>
        <name>Zn(2+)</name>
        <dbReference type="ChEBI" id="CHEBI:29105"/>
    </ligand>
</feature>
<comment type="subcellular location">
    <subcellularLocation>
        <location evidence="1">Cytoplasm</location>
    </subcellularLocation>
</comment>
<comment type="cofactor">
    <cofactor evidence="11">
        <name>Zn(2+)</name>
        <dbReference type="ChEBI" id="CHEBI:29105"/>
    </cofactor>
    <text evidence="11">Binds 1 zinc ion per subunit.</text>
</comment>
<feature type="binding site" evidence="11">
    <location>
        <position position="83"/>
    </location>
    <ligand>
        <name>Zn(2+)</name>
        <dbReference type="ChEBI" id="CHEBI:29105"/>
    </ligand>
</feature>
<evidence type="ECO:0000256" key="12">
    <source>
        <dbReference type="PIRSR" id="PIRSR602481-2"/>
    </source>
</evidence>
<dbReference type="RefSeq" id="WP_125055129.1">
    <property type="nucleotide sequence ID" value="NZ_BHZD01000001.1"/>
</dbReference>
<feature type="binding site" evidence="11">
    <location>
        <position position="86"/>
    </location>
    <ligand>
        <name>Zn(2+)</name>
        <dbReference type="ChEBI" id="CHEBI:29105"/>
    </ligand>
</feature>
<feature type="binding site" evidence="11">
    <location>
        <position position="123"/>
    </location>
    <ligand>
        <name>Zn(2+)</name>
        <dbReference type="ChEBI" id="CHEBI:29105"/>
    </ligand>
</feature>
<evidence type="ECO:0000256" key="6">
    <source>
        <dbReference type="ARBA" id="ARBA00022723"/>
    </source>
</evidence>
<dbReference type="Gene3D" id="3.30.1490.190">
    <property type="match status" value="1"/>
</dbReference>
<sequence>MGGRLTRQRAAVLRVLAGCQDFVSAQELHLRLDAAGVPVGLSTVYRALHALERTGQVDVVRDEAGERLYRPRPADGHRHYLLCRRCGHSRPLDSDVVERWAERVGAESGFSAVEHTVELSGICARCTGARA</sequence>
<dbReference type="CDD" id="cd07153">
    <property type="entry name" value="Fur_like"/>
    <property type="match status" value="1"/>
</dbReference>
<keyword evidence="7 11" id="KW-0862">Zinc</keyword>
<keyword evidence="14" id="KW-1185">Reference proteome</keyword>
<evidence type="ECO:0000256" key="5">
    <source>
        <dbReference type="ARBA" id="ARBA00022491"/>
    </source>
</evidence>
<comment type="caution">
    <text evidence="13">The sequence shown here is derived from an EMBL/GenBank/DDBJ whole genome shotgun (WGS) entry which is preliminary data.</text>
</comment>
<dbReference type="AlphaFoldDB" id="A0A401W4F4"/>
<keyword evidence="4" id="KW-0963">Cytoplasm</keyword>
<dbReference type="PANTHER" id="PTHR33202">
    <property type="entry name" value="ZINC UPTAKE REGULATION PROTEIN"/>
    <property type="match status" value="1"/>
</dbReference>
<name>A0A401W4F4_STREY</name>
<evidence type="ECO:0000256" key="4">
    <source>
        <dbReference type="ARBA" id="ARBA00022490"/>
    </source>
</evidence>
<dbReference type="PANTHER" id="PTHR33202:SF2">
    <property type="entry name" value="FERRIC UPTAKE REGULATION PROTEIN"/>
    <property type="match status" value="1"/>
</dbReference>
<protein>
    <submittedName>
        <fullName evidence="13">Transcriptional repressor</fullName>
    </submittedName>
</protein>
<evidence type="ECO:0000256" key="1">
    <source>
        <dbReference type="ARBA" id="ARBA00004496"/>
    </source>
</evidence>
<gene>
    <name evidence="13" type="primary">fur</name>
    <name evidence="13" type="ORF">GKJPGBOP_03890</name>
</gene>
<keyword evidence="5" id="KW-0678">Repressor</keyword>
<feature type="binding site" evidence="12">
    <location>
        <position position="115"/>
    </location>
    <ligand>
        <name>Fe cation</name>
        <dbReference type="ChEBI" id="CHEBI:24875"/>
    </ligand>
</feature>
<evidence type="ECO:0000256" key="10">
    <source>
        <dbReference type="ARBA" id="ARBA00023163"/>
    </source>
</evidence>
<dbReference type="InterPro" id="IPR002481">
    <property type="entry name" value="FUR"/>
</dbReference>
<dbReference type="InterPro" id="IPR043135">
    <property type="entry name" value="Fur_C"/>
</dbReference>
<keyword evidence="10" id="KW-0804">Transcription</keyword>
<evidence type="ECO:0000256" key="9">
    <source>
        <dbReference type="ARBA" id="ARBA00023125"/>
    </source>
</evidence>
<dbReference type="Proteomes" id="UP000286746">
    <property type="component" value="Unassembled WGS sequence"/>
</dbReference>
<feature type="binding site" evidence="12">
    <location>
        <position position="98"/>
    </location>
    <ligand>
        <name>Fe cation</name>
        <dbReference type="ChEBI" id="CHEBI:24875"/>
    </ligand>
</feature>
<dbReference type="GO" id="GO:0008270">
    <property type="term" value="F:zinc ion binding"/>
    <property type="evidence" value="ECO:0007669"/>
    <property type="project" value="TreeGrafter"/>
</dbReference>
<dbReference type="Pfam" id="PF01475">
    <property type="entry name" value="FUR"/>
    <property type="match status" value="1"/>
</dbReference>
<dbReference type="InterPro" id="IPR036390">
    <property type="entry name" value="WH_DNA-bd_sf"/>
</dbReference>
<dbReference type="GO" id="GO:0000976">
    <property type="term" value="F:transcription cis-regulatory region binding"/>
    <property type="evidence" value="ECO:0007669"/>
    <property type="project" value="TreeGrafter"/>
</dbReference>
<dbReference type="Gene3D" id="1.10.10.10">
    <property type="entry name" value="Winged helix-like DNA-binding domain superfamily/Winged helix DNA-binding domain"/>
    <property type="match status" value="1"/>
</dbReference>
<proteinExistence type="inferred from homology"/>
<comment type="cofactor">
    <cofactor evidence="12">
        <name>Mn(2+)</name>
        <dbReference type="ChEBI" id="CHEBI:29035"/>
    </cofactor>
    <cofactor evidence="12">
        <name>Fe(2+)</name>
        <dbReference type="ChEBI" id="CHEBI:29033"/>
    </cofactor>
    <text evidence="12">Binds 1 Mn(2+) or Fe(2+) ion per subunit.</text>
</comment>
<evidence type="ECO:0000313" key="14">
    <source>
        <dbReference type="Proteomes" id="UP000286746"/>
    </source>
</evidence>
<comment type="subunit">
    <text evidence="3">Homodimer.</text>
</comment>
<comment type="similarity">
    <text evidence="2">Belongs to the Fur family.</text>
</comment>
<dbReference type="GO" id="GO:0005829">
    <property type="term" value="C:cytosol"/>
    <property type="evidence" value="ECO:0007669"/>
    <property type="project" value="TreeGrafter"/>
</dbReference>
<dbReference type="GO" id="GO:0003700">
    <property type="term" value="F:DNA-binding transcription factor activity"/>
    <property type="evidence" value="ECO:0007669"/>
    <property type="project" value="InterPro"/>
</dbReference>
<keyword evidence="12" id="KW-0408">Iron</keyword>
<keyword evidence="8" id="KW-0805">Transcription regulation</keyword>
<accession>A0A401W4F4</accession>
<dbReference type="GO" id="GO:0045892">
    <property type="term" value="P:negative regulation of DNA-templated transcription"/>
    <property type="evidence" value="ECO:0007669"/>
    <property type="project" value="TreeGrafter"/>
</dbReference>
<dbReference type="InterPro" id="IPR036388">
    <property type="entry name" value="WH-like_DNA-bd_sf"/>
</dbReference>
<dbReference type="SUPFAM" id="SSF46785">
    <property type="entry name" value="Winged helix' DNA-binding domain"/>
    <property type="match status" value="1"/>
</dbReference>
<evidence type="ECO:0000256" key="8">
    <source>
        <dbReference type="ARBA" id="ARBA00023015"/>
    </source>
</evidence>
<dbReference type="GO" id="GO:1900376">
    <property type="term" value="P:regulation of secondary metabolite biosynthetic process"/>
    <property type="evidence" value="ECO:0007669"/>
    <property type="project" value="TreeGrafter"/>
</dbReference>
<reference evidence="13 14" key="1">
    <citation type="submission" date="2018-11" db="EMBL/GenBank/DDBJ databases">
        <title>Whole genome sequence of Streptomyces paromomycinus NBRC 15454(T).</title>
        <authorList>
            <person name="Komaki H."/>
            <person name="Tamura T."/>
        </authorList>
    </citation>
    <scope>NUCLEOTIDE SEQUENCE [LARGE SCALE GENOMIC DNA]</scope>
    <source>
        <strain evidence="13 14">NBRC 15454</strain>
    </source>
</reference>
<evidence type="ECO:0000256" key="7">
    <source>
        <dbReference type="ARBA" id="ARBA00022833"/>
    </source>
</evidence>
<keyword evidence="6 11" id="KW-0479">Metal-binding</keyword>
<keyword evidence="9" id="KW-0238">DNA-binding</keyword>
<organism evidence="13 14">
    <name type="scientific">Streptomyces paromomycinus</name>
    <name type="common">Streptomyces rimosus subsp. paromomycinus</name>
    <dbReference type="NCBI Taxonomy" id="92743"/>
    <lineage>
        <taxon>Bacteria</taxon>
        <taxon>Bacillati</taxon>
        <taxon>Actinomycetota</taxon>
        <taxon>Actinomycetes</taxon>
        <taxon>Kitasatosporales</taxon>
        <taxon>Streptomycetaceae</taxon>
        <taxon>Streptomyces</taxon>
    </lineage>
</organism>
<evidence type="ECO:0000313" key="13">
    <source>
        <dbReference type="EMBL" id="GCD44199.1"/>
    </source>
</evidence>
<evidence type="ECO:0000256" key="3">
    <source>
        <dbReference type="ARBA" id="ARBA00011738"/>
    </source>
</evidence>
<evidence type="ECO:0000256" key="2">
    <source>
        <dbReference type="ARBA" id="ARBA00007957"/>
    </source>
</evidence>